<evidence type="ECO:0000313" key="2">
    <source>
        <dbReference type="Proteomes" id="UP000248975"/>
    </source>
</evidence>
<comment type="caution">
    <text evidence="1">The sequence shown here is derived from an EMBL/GenBank/DDBJ whole genome shotgun (WGS) entry which is preliminary data.</text>
</comment>
<reference evidence="1 2" key="1">
    <citation type="submission" date="2017-08" db="EMBL/GenBank/DDBJ databases">
        <title>Infants hospitalized years apart are colonized by the same room-sourced microbial strains.</title>
        <authorList>
            <person name="Brooks B."/>
            <person name="Olm M.R."/>
            <person name="Firek B.A."/>
            <person name="Baker R."/>
            <person name="Thomas B.C."/>
            <person name="Morowitz M.J."/>
            <person name="Banfield J.F."/>
        </authorList>
    </citation>
    <scope>NUCLEOTIDE SEQUENCE [LARGE SCALE GENOMIC DNA]</scope>
    <source>
        <strain evidence="1">S2_003_000_R2_11</strain>
    </source>
</reference>
<dbReference type="AlphaFoldDB" id="A0A2W5SFL4"/>
<gene>
    <name evidence="1" type="ORF">DI533_12525</name>
</gene>
<organism evidence="1 2">
    <name type="scientific">Cereibacter sphaeroides</name>
    <name type="common">Rhodobacter sphaeroides</name>
    <dbReference type="NCBI Taxonomy" id="1063"/>
    <lineage>
        <taxon>Bacteria</taxon>
        <taxon>Pseudomonadati</taxon>
        <taxon>Pseudomonadota</taxon>
        <taxon>Alphaproteobacteria</taxon>
        <taxon>Rhodobacterales</taxon>
        <taxon>Paracoccaceae</taxon>
        <taxon>Cereibacter</taxon>
    </lineage>
</organism>
<accession>A0A2W5SFL4</accession>
<sequence>MTSDHAELYDTEIARRYFAKFERITGHLPRIAAELEVQGKLTRLDARVIGGYVQGIAATFRTLSYKYLMTGREALAGKLTFDRHESGFPVAQELMVMANDAQQAERHLAGMASEPELKDRMIRQIVGDLTIPTKLQFALSQRYYYDALLAGGLFWARNDPDAQWLEDRGDRRVFLVHWAVYDHGLNLPVIYLMEVEDSGRTALPNDDRRWPEVRAHLMAQSLAGLKLLTIAQGFDKDFDDLHPKRLRRIHIGPMYSDDFTLQSGPISEVLADANAAPGEDWALVWTVEDLLSEREETVKEGWFGSDQRQIFTLDPFAGRGAETGATTTERMVILPERPFQVLAERNPAGFADVRKYVVGSDGRVMAVR</sequence>
<name>A0A2W5SFL4_CERSP</name>
<protein>
    <submittedName>
        <fullName evidence="1">Uncharacterized protein</fullName>
    </submittedName>
</protein>
<dbReference type="Proteomes" id="UP000248975">
    <property type="component" value="Unassembled WGS sequence"/>
</dbReference>
<proteinExistence type="predicted"/>
<dbReference type="EMBL" id="QFQS01000002">
    <property type="protein sequence ID" value="PZQ98095.1"/>
    <property type="molecule type" value="Genomic_DNA"/>
</dbReference>
<evidence type="ECO:0000313" key="1">
    <source>
        <dbReference type="EMBL" id="PZQ98095.1"/>
    </source>
</evidence>